<keyword evidence="1" id="KW-0472">Membrane</keyword>
<keyword evidence="3" id="KW-1185">Reference proteome</keyword>
<reference evidence="2 3" key="1">
    <citation type="journal article" date="2013" name="Biodegradation">
        <title>Quantitative proteomic analysis of ibuprofen-degrading Patulibacter sp. strain I11.</title>
        <authorList>
            <person name="Almeida B."/>
            <person name="Kjeldal H."/>
            <person name="Lolas I."/>
            <person name="Knudsen A.D."/>
            <person name="Carvalho G."/>
            <person name="Nielsen K.L."/>
            <person name="Barreto Crespo M.T."/>
            <person name="Stensballe A."/>
            <person name="Nielsen J.L."/>
        </authorList>
    </citation>
    <scope>NUCLEOTIDE SEQUENCE [LARGE SCALE GENOMIC DNA]</scope>
    <source>
        <strain evidence="2 3">I11</strain>
    </source>
</reference>
<dbReference type="OrthoDB" id="5245181at2"/>
<evidence type="ECO:0000313" key="3">
    <source>
        <dbReference type="Proteomes" id="UP000005143"/>
    </source>
</evidence>
<protein>
    <recommendedName>
        <fullName evidence="4">TadE-like protein</fullName>
    </recommendedName>
</protein>
<dbReference type="AlphaFoldDB" id="H0E654"/>
<feature type="transmembrane region" description="Helical" evidence="1">
    <location>
        <begin position="13"/>
        <end position="31"/>
    </location>
</feature>
<keyword evidence="1" id="KW-0812">Transmembrane</keyword>
<gene>
    <name evidence="2" type="ORF">PAI11_23040</name>
</gene>
<accession>H0E654</accession>
<organism evidence="2 3">
    <name type="scientific">Patulibacter medicamentivorans</name>
    <dbReference type="NCBI Taxonomy" id="1097667"/>
    <lineage>
        <taxon>Bacteria</taxon>
        <taxon>Bacillati</taxon>
        <taxon>Actinomycetota</taxon>
        <taxon>Thermoleophilia</taxon>
        <taxon>Solirubrobacterales</taxon>
        <taxon>Patulibacteraceae</taxon>
        <taxon>Patulibacter</taxon>
    </lineage>
</organism>
<dbReference type="Proteomes" id="UP000005143">
    <property type="component" value="Unassembled WGS sequence"/>
</dbReference>
<sequence length="112" mass="11492">MSPGERGQASVEVVAVVPLVLAAAIAIVVALQAHRAGEAAGLAAHAAGIARLQGRDPVEAARAAVPGLARDRLTIAVVGDRITVRVRAGGPRALVARFDARRQVRARPVGDR</sequence>
<comment type="caution">
    <text evidence="2">The sequence shown here is derived from an EMBL/GenBank/DDBJ whole genome shotgun (WGS) entry which is preliminary data.</text>
</comment>
<evidence type="ECO:0008006" key="4">
    <source>
        <dbReference type="Google" id="ProtNLM"/>
    </source>
</evidence>
<proteinExistence type="predicted"/>
<keyword evidence="1" id="KW-1133">Transmembrane helix</keyword>
<evidence type="ECO:0000313" key="2">
    <source>
        <dbReference type="EMBL" id="EHN10823.1"/>
    </source>
</evidence>
<name>H0E654_9ACTN</name>
<evidence type="ECO:0000256" key="1">
    <source>
        <dbReference type="SAM" id="Phobius"/>
    </source>
</evidence>
<dbReference type="EMBL" id="AGUD01000200">
    <property type="protein sequence ID" value="EHN10823.1"/>
    <property type="molecule type" value="Genomic_DNA"/>
</dbReference>
<dbReference type="RefSeq" id="WP_007575081.1">
    <property type="nucleotide sequence ID" value="NZ_AGUD01000200.1"/>
</dbReference>